<protein>
    <submittedName>
        <fullName evidence="1">Uncharacterized protein</fullName>
    </submittedName>
</protein>
<evidence type="ECO:0000313" key="2">
    <source>
        <dbReference type="Proteomes" id="UP000298324"/>
    </source>
</evidence>
<evidence type="ECO:0000313" key="1">
    <source>
        <dbReference type="EMBL" id="TEB08236.1"/>
    </source>
</evidence>
<name>A0A4Y7RHD6_9FIRM</name>
<accession>A0A4Y7RHD6</accession>
<dbReference type="AlphaFoldDB" id="A0A4Y7RHD6"/>
<dbReference type="Proteomes" id="UP000298324">
    <property type="component" value="Unassembled WGS sequence"/>
</dbReference>
<dbReference type="PROSITE" id="PS51257">
    <property type="entry name" value="PROKAR_LIPOPROTEIN"/>
    <property type="match status" value="1"/>
</dbReference>
<reference evidence="1 2" key="1">
    <citation type="journal article" date="2018" name="Environ. Microbiol.">
        <title>Novel energy conservation strategies and behaviour of Pelotomaculum schinkii driving syntrophic propionate catabolism.</title>
        <authorList>
            <person name="Hidalgo-Ahumada C.A.P."/>
            <person name="Nobu M.K."/>
            <person name="Narihiro T."/>
            <person name="Tamaki H."/>
            <person name="Liu W.T."/>
            <person name="Kamagata Y."/>
            <person name="Stams A.J.M."/>
            <person name="Imachi H."/>
            <person name="Sousa D.Z."/>
        </authorList>
    </citation>
    <scope>NUCLEOTIDE SEQUENCE [LARGE SCALE GENOMIC DNA]</scope>
    <source>
        <strain evidence="1 2">HH</strain>
    </source>
</reference>
<proteinExistence type="predicted"/>
<comment type="caution">
    <text evidence="1">The sequence shown here is derived from an EMBL/GenBank/DDBJ whole genome shotgun (WGS) entry which is preliminary data.</text>
</comment>
<sequence>MNVGQKSLEKSPAGEAGDFFFLQLFFYSCRRSPATASANLAMLAARASSLLSMRTSRYAATAMGNPTLPTACRIKSSGITPHLVSERGGAAPPSYTVDRLCCIGTYPSGQREPFRQ</sequence>
<keyword evidence="2" id="KW-1185">Reference proteome</keyword>
<gene>
    <name evidence="1" type="ORF">Psch_01791</name>
</gene>
<organism evidence="1 2">
    <name type="scientific">Pelotomaculum schinkii</name>
    <dbReference type="NCBI Taxonomy" id="78350"/>
    <lineage>
        <taxon>Bacteria</taxon>
        <taxon>Bacillati</taxon>
        <taxon>Bacillota</taxon>
        <taxon>Clostridia</taxon>
        <taxon>Eubacteriales</taxon>
        <taxon>Desulfotomaculaceae</taxon>
        <taxon>Pelotomaculum</taxon>
    </lineage>
</organism>
<dbReference type="EMBL" id="QFGA01000001">
    <property type="protein sequence ID" value="TEB08236.1"/>
    <property type="molecule type" value="Genomic_DNA"/>
</dbReference>